<comment type="caution">
    <text evidence="7">The sequence shown here is derived from an EMBL/GenBank/DDBJ whole genome shotgun (WGS) entry which is preliminary data.</text>
</comment>
<evidence type="ECO:0000313" key="7">
    <source>
        <dbReference type="EMBL" id="KAG1804909.1"/>
    </source>
</evidence>
<feature type="compositionally biased region" description="Acidic residues" evidence="5">
    <location>
        <begin position="1129"/>
        <end position="1153"/>
    </location>
</feature>
<keyword evidence="3" id="KW-0539">Nucleus</keyword>
<dbReference type="SUPFAM" id="SSF117289">
    <property type="entry name" value="Nucleoporin domain"/>
    <property type="match status" value="1"/>
</dbReference>
<dbReference type="OrthoDB" id="248320at2759"/>
<feature type="region of interest" description="Disordered" evidence="5">
    <location>
        <begin position="490"/>
        <end position="524"/>
    </location>
</feature>
<dbReference type="Pfam" id="PF16755">
    <property type="entry name" value="Beta-prop_NUP159_NUP214"/>
    <property type="match status" value="1"/>
</dbReference>
<evidence type="ECO:0000259" key="6">
    <source>
        <dbReference type="Pfam" id="PF16755"/>
    </source>
</evidence>
<keyword evidence="2" id="KW-0813">Transport</keyword>
<feature type="compositionally biased region" description="Low complexity" evidence="5">
    <location>
        <begin position="507"/>
        <end position="524"/>
    </location>
</feature>
<comment type="subcellular location">
    <subcellularLocation>
        <location evidence="1">Nucleus</location>
    </subcellularLocation>
</comment>
<accession>A0A9P7DWZ1</accession>
<feature type="compositionally biased region" description="Low complexity" evidence="5">
    <location>
        <begin position="631"/>
        <end position="642"/>
    </location>
</feature>
<feature type="region of interest" description="Disordered" evidence="5">
    <location>
        <begin position="1"/>
        <end position="23"/>
    </location>
</feature>
<dbReference type="Proteomes" id="UP000719766">
    <property type="component" value="Unassembled WGS sequence"/>
</dbReference>
<feature type="compositionally biased region" description="Pro residues" evidence="5">
    <location>
        <begin position="1508"/>
        <end position="1523"/>
    </location>
</feature>
<name>A0A9P7DWZ1_9AGAM</name>
<evidence type="ECO:0000313" key="8">
    <source>
        <dbReference type="Proteomes" id="UP000719766"/>
    </source>
</evidence>
<feature type="region of interest" description="Disordered" evidence="5">
    <location>
        <begin position="1410"/>
        <end position="1526"/>
    </location>
</feature>
<dbReference type="PRINTS" id="PR01217">
    <property type="entry name" value="PRICHEXTENSN"/>
</dbReference>
<protein>
    <recommendedName>
        <fullName evidence="6">Nucleoporin Nup159/Nup146 N-terminal domain-containing protein</fullName>
    </recommendedName>
</protein>
<reference evidence="7" key="1">
    <citation type="journal article" date="2020" name="New Phytol.">
        <title>Comparative genomics reveals dynamic genome evolution in host specialist ectomycorrhizal fungi.</title>
        <authorList>
            <person name="Lofgren L.A."/>
            <person name="Nguyen N.H."/>
            <person name="Vilgalys R."/>
            <person name="Ruytinx J."/>
            <person name="Liao H.L."/>
            <person name="Branco S."/>
            <person name="Kuo A."/>
            <person name="LaButti K."/>
            <person name="Lipzen A."/>
            <person name="Andreopoulos W."/>
            <person name="Pangilinan J."/>
            <person name="Riley R."/>
            <person name="Hundley H."/>
            <person name="Na H."/>
            <person name="Barry K."/>
            <person name="Grigoriev I.V."/>
            <person name="Stajich J.E."/>
            <person name="Kennedy P.G."/>
        </authorList>
    </citation>
    <scope>NUCLEOTIDE SEQUENCE</scope>
    <source>
        <strain evidence="7">S12</strain>
    </source>
</reference>
<keyword evidence="4" id="KW-0175">Coiled coil</keyword>
<dbReference type="InterPro" id="IPR015943">
    <property type="entry name" value="WD40/YVTN_repeat-like_dom_sf"/>
</dbReference>
<feature type="compositionally biased region" description="Polar residues" evidence="5">
    <location>
        <begin position="668"/>
        <end position="682"/>
    </location>
</feature>
<feature type="domain" description="Nucleoporin Nup159/Nup146 N-terminal" evidence="6">
    <location>
        <begin position="56"/>
        <end position="428"/>
    </location>
</feature>
<feature type="region of interest" description="Disordered" evidence="5">
    <location>
        <begin position="1857"/>
        <end position="1901"/>
    </location>
</feature>
<feature type="coiled-coil region" evidence="4">
    <location>
        <begin position="1593"/>
        <end position="1623"/>
    </location>
</feature>
<evidence type="ECO:0000256" key="5">
    <source>
        <dbReference type="SAM" id="MobiDB-lite"/>
    </source>
</evidence>
<feature type="compositionally biased region" description="Basic and acidic residues" evidence="5">
    <location>
        <begin position="1202"/>
        <end position="1227"/>
    </location>
</feature>
<sequence length="1930" mass="201237">MSNISQIQPTVPPPVQTASSEPGEKDADFLVLRQLNKRARVRLSQESINLSPIPGRASLFAVANSRGWFAAVGRDSNSGTILVLSPLSDLRSAFATANDADDRPYQPQRKVSLGAATPNIVVFSFNDSRLVVGFAEGSIMVYAAEHLFSPGDSPINPIYSLPAVPSAFVVSISPNTGDLPELVAILRDSQSGSNALAVELLDVQKLTSVGGWVAGSLPNTIPASISWSPKGKQLALGMRSGSIVTYAPTSTSTPKSSIPSPPSASNACVISSTWLSASSFHAIYAQLPLNPEVEQTHFHVSLDGKTNSAQDLKFSSPYYPSPGLRPPGAFIVCLRGWDPAKILLFMGDSTSSDIGVVGCVEENWSNLSLEETSTPSLPLDRDMNDTVLVGLELDLTSTEPFHHTSASGEGVQLPPSPIMYAYASDGTLAGWHILNIKGTPYPGMVTQSSGTMMENAQTLSAVPTAIMREPSNDMHASPIEPTSSSASASTFAQTAPDFGQSSAFGKQPSFGQSSFSQQLGSPFSQTPTMNAFGQQSTSAFGQPSPTSAFAQPSFGQSSFGQSSFGQPTPMFGSAAPSASPFAQAGKSAFDTTPTSGGFGAFGTVGPSKFGQTEFGFGGAQPIAPTQSALTSASAEDSMAADDTPGFGRLSLGGGNPAPQGADSRPSIFGNTAASQSSPTSDSAGGGFIKPATGFGALGNGGQQKSPFNAFGGASTTSTFGGGAPATTSAFGSAIPPTSAFGKNGFGVTPDPSFGKSSFGQSGFGQSNFGTSAFGKSPFGSTTITAQTPAPTSGGFAAFATGAPNAFGAITSNTGSQKPAWGSATNATKPDAPTPVQAINVPRETSVPREESRSPSPVAQRGEETESGFKSSAPAPTTGAFSNLKPSSSSFSMKPSSGFGFGETPKDSPFYRPAPAQPPVSAFALASSSPSTPTKPTTGAPAFGQSSMPGAVTKSAFGTMTPSSPAPTFGASSMPGGAFKSPPSPLQSAFSTPSTGGFSAFASGGGGGFSAFAGAPKSFGELLKSTGDKAKEPPKTESVNVFSVRIVEPETPAKEVTNVKVEEPLTPTMPVAKAEAVKQEETPTRTTTPPLPVVEEKVQEVKVIDNKALPHEPSLESISSSTASSFVDVSAEDATEGDADSTVEESDEDGELEDDTKSFISDDDDDESEESEESEGSELPDGQDEREEEREEEQEELEEQWEEQEKLQEEHEEEKKQGDTHQEVREVQTQEGEPESTVVPSSIPSPAPRSRSTTPKAELPTITLSTSPSPPPRKISPVRDQSTTPPGSPVPEAQCATPPVVSPLPKPPASSPFAITPRTTGTRPVKSSPLANAPLTGDMEAPSFLPQAKSAPPTMVPHPASPRPQFGAWVPPVKQDAESDSSRPRTPPVLFGKSTSAPAITALPMPPAFTLPPKPLLTTTPPAASSIFGAPAPTQSQTPTPPVFTPPPVGFFGFSKPSESPSPASPSIFGTPAKTPEAPPTLTPPPPGVFSSFKPPGAVSAGPMSLSPGPLPSAVPSISPPAPPIEQGMQSECSFMVSRLTWELDNLKTMAARATQQAAELGSKKTPGQSHVKTDLPDATKWAPGDIKEYGHVMTEVQGDIKEIKEQRKLLKQLLKELESSMLKAGTRKEEIIRFTRAQTDSEFAKMLKIRTLGPEYLETQSQLRRDIRTMGDRVQKLEDHLQSSKKRLAELKAGKPSLKAPSLDTVNRAFRNIDISITQQSGDVAKLQQRMSKLDISSNVSGPRDKQLSESSVKKPSAVIPHVAVTTAAALNAERSAQKLKRALLAVRKEPLLNNKAASKPAPTSFLTPSRAAVKQEPTTPTPISFISLPSSALPAFNTPIFTQGGWSPETSINYDDSTSYTASSSRRPQRTPRHGSSAKSAAMLKSESLEASPTPAPKAPAAVFDWGPLPIVAPKTTLSADVRPKGFKS</sequence>
<feature type="compositionally biased region" description="Acidic residues" evidence="5">
    <location>
        <begin position="1160"/>
        <end position="1201"/>
    </location>
</feature>
<dbReference type="EMBL" id="JABBWE010000003">
    <property type="protein sequence ID" value="KAG1804909.1"/>
    <property type="molecule type" value="Genomic_DNA"/>
</dbReference>
<feature type="compositionally biased region" description="Low complexity" evidence="5">
    <location>
        <begin position="1857"/>
        <end position="1867"/>
    </location>
</feature>
<feature type="compositionally biased region" description="Pro residues" evidence="5">
    <location>
        <begin position="1299"/>
        <end position="1309"/>
    </location>
</feature>
<dbReference type="GeneID" id="64599412"/>
<proteinExistence type="predicted"/>
<feature type="region of interest" description="Disordered" evidence="5">
    <location>
        <begin position="1735"/>
        <end position="1754"/>
    </location>
</feature>
<feature type="compositionally biased region" description="Pro residues" evidence="5">
    <location>
        <begin position="1438"/>
        <end position="1448"/>
    </location>
</feature>
<evidence type="ECO:0000256" key="2">
    <source>
        <dbReference type="ARBA" id="ARBA00022448"/>
    </source>
</evidence>
<feature type="region of interest" description="Disordered" evidence="5">
    <location>
        <begin position="1069"/>
        <end position="1396"/>
    </location>
</feature>
<feature type="compositionally biased region" description="Low complexity" evidence="5">
    <location>
        <begin position="1415"/>
        <end position="1437"/>
    </location>
</feature>
<feature type="region of interest" description="Disordered" evidence="5">
    <location>
        <begin position="809"/>
        <end position="992"/>
    </location>
</feature>
<dbReference type="InterPro" id="IPR039462">
    <property type="entry name" value="Nup159/Nup146_N"/>
</dbReference>
<evidence type="ECO:0000256" key="4">
    <source>
        <dbReference type="SAM" id="Coils"/>
    </source>
</evidence>
<feature type="compositionally biased region" description="Low complexity" evidence="5">
    <location>
        <begin position="884"/>
        <end position="897"/>
    </location>
</feature>
<dbReference type="Gene3D" id="2.130.10.10">
    <property type="entry name" value="YVTN repeat-like/Quinoprotein amine dehydrogenase"/>
    <property type="match status" value="1"/>
</dbReference>
<feature type="compositionally biased region" description="Low complexity" evidence="5">
    <location>
        <begin position="1234"/>
        <end position="1266"/>
    </location>
</feature>
<feature type="compositionally biased region" description="Polar residues" evidence="5">
    <location>
        <begin position="809"/>
        <end position="827"/>
    </location>
</feature>
<feature type="compositionally biased region" description="Pro residues" evidence="5">
    <location>
        <begin position="1476"/>
        <end position="1487"/>
    </location>
</feature>
<dbReference type="RefSeq" id="XP_041166524.1">
    <property type="nucleotide sequence ID" value="XM_041305648.1"/>
</dbReference>
<organism evidence="7 8">
    <name type="scientific">Suillus plorans</name>
    <dbReference type="NCBI Taxonomy" id="116603"/>
    <lineage>
        <taxon>Eukaryota</taxon>
        <taxon>Fungi</taxon>
        <taxon>Dikarya</taxon>
        <taxon>Basidiomycota</taxon>
        <taxon>Agaricomycotina</taxon>
        <taxon>Agaricomycetes</taxon>
        <taxon>Agaricomycetidae</taxon>
        <taxon>Boletales</taxon>
        <taxon>Suillineae</taxon>
        <taxon>Suillaceae</taxon>
        <taxon>Suillus</taxon>
    </lineage>
</organism>
<feature type="region of interest" description="Disordered" evidence="5">
    <location>
        <begin position="1796"/>
        <end position="1818"/>
    </location>
</feature>
<feature type="compositionally biased region" description="Low complexity" evidence="5">
    <location>
        <begin position="1114"/>
        <end position="1128"/>
    </location>
</feature>
<feature type="compositionally biased region" description="Low complexity" evidence="5">
    <location>
        <begin position="1449"/>
        <end position="1475"/>
    </location>
</feature>
<feature type="compositionally biased region" description="Low complexity" evidence="5">
    <location>
        <begin position="918"/>
        <end position="941"/>
    </location>
</feature>
<dbReference type="GO" id="GO:0005634">
    <property type="term" value="C:nucleus"/>
    <property type="evidence" value="ECO:0007669"/>
    <property type="project" value="UniProtKB-SubCell"/>
</dbReference>
<keyword evidence="8" id="KW-1185">Reference proteome</keyword>
<gene>
    <name evidence="7" type="ORF">HD556DRAFT_1437072</name>
</gene>
<feature type="region of interest" description="Disordered" evidence="5">
    <location>
        <begin position="1558"/>
        <end position="1579"/>
    </location>
</feature>
<evidence type="ECO:0000256" key="3">
    <source>
        <dbReference type="ARBA" id="ARBA00023242"/>
    </source>
</evidence>
<feature type="region of interest" description="Disordered" evidence="5">
    <location>
        <begin position="615"/>
        <end position="687"/>
    </location>
</feature>
<feature type="compositionally biased region" description="Basic and acidic residues" evidence="5">
    <location>
        <begin position="1093"/>
        <end position="1113"/>
    </location>
</feature>
<evidence type="ECO:0000256" key="1">
    <source>
        <dbReference type="ARBA" id="ARBA00004123"/>
    </source>
</evidence>